<comment type="caution">
    <text evidence="5">The sequence shown here is derived from an EMBL/GenBank/DDBJ whole genome shotgun (WGS) entry which is preliminary data.</text>
</comment>
<dbReference type="Proteomes" id="UP000033428">
    <property type="component" value="Unassembled WGS sequence"/>
</dbReference>
<dbReference type="GO" id="GO:0030527">
    <property type="term" value="F:structural constituent of chromatin"/>
    <property type="evidence" value="ECO:0007669"/>
    <property type="project" value="InterPro"/>
</dbReference>
<evidence type="ECO:0000313" key="5">
    <source>
        <dbReference type="EMBL" id="KJJ83192.1"/>
    </source>
</evidence>
<comment type="similarity">
    <text evidence="1 4">Belongs to the bacterial histone-like protein family.</text>
</comment>
<keyword evidence="2" id="KW-0226">DNA condensation</keyword>
<gene>
    <name evidence="5" type="ORF">OMAG_002938</name>
</gene>
<dbReference type="InterPro" id="IPR010992">
    <property type="entry name" value="IHF-like_DNA-bd_dom_sf"/>
</dbReference>
<reference evidence="5 6" key="1">
    <citation type="submission" date="2015-02" db="EMBL/GenBank/DDBJ databases">
        <title>Single-cell genomics of uncultivated deep-branching MTB reveals a conserved set of magnetosome genes.</title>
        <authorList>
            <person name="Kolinko S."/>
            <person name="Richter M."/>
            <person name="Glockner F.O."/>
            <person name="Brachmann A."/>
            <person name="Schuler D."/>
        </authorList>
    </citation>
    <scope>NUCLEOTIDE SEQUENCE [LARGE SCALE GENOMIC DNA]</scope>
    <source>
        <strain evidence="5">SKK-01</strain>
    </source>
</reference>
<dbReference type="Pfam" id="PF00216">
    <property type="entry name" value="Bac_DNA_binding"/>
    <property type="match status" value="1"/>
</dbReference>
<evidence type="ECO:0000313" key="6">
    <source>
        <dbReference type="Proteomes" id="UP000033428"/>
    </source>
</evidence>
<evidence type="ECO:0000256" key="2">
    <source>
        <dbReference type="ARBA" id="ARBA00023067"/>
    </source>
</evidence>
<dbReference type="AlphaFoldDB" id="A0A0F0CJ15"/>
<dbReference type="PANTHER" id="PTHR33175:SF3">
    <property type="entry name" value="DNA-BINDING PROTEIN HU-BETA"/>
    <property type="match status" value="1"/>
</dbReference>
<accession>A0A0F0CJ15</accession>
<dbReference type="PRINTS" id="PR01727">
    <property type="entry name" value="DNABINDINGHU"/>
</dbReference>
<dbReference type="CDD" id="cd13831">
    <property type="entry name" value="HU"/>
    <property type="match status" value="1"/>
</dbReference>
<evidence type="ECO:0000256" key="1">
    <source>
        <dbReference type="ARBA" id="ARBA00010529"/>
    </source>
</evidence>
<protein>
    <submittedName>
        <fullName evidence="5">Histone-like bacterial DNA-binding protein</fullName>
    </submittedName>
</protein>
<dbReference type="SUPFAM" id="SSF47729">
    <property type="entry name" value="IHF-like DNA-binding proteins"/>
    <property type="match status" value="1"/>
</dbReference>
<evidence type="ECO:0000256" key="3">
    <source>
        <dbReference type="ARBA" id="ARBA00023125"/>
    </source>
</evidence>
<dbReference type="GO" id="GO:0003677">
    <property type="term" value="F:DNA binding"/>
    <property type="evidence" value="ECO:0007669"/>
    <property type="project" value="UniProtKB-KW"/>
</dbReference>
<proteinExistence type="inferred from homology"/>
<organism evidence="5 6">
    <name type="scientific">Candidatus Omnitrophus magneticus</name>
    <dbReference type="NCBI Taxonomy" id="1609969"/>
    <lineage>
        <taxon>Bacteria</taxon>
        <taxon>Pseudomonadati</taxon>
        <taxon>Candidatus Omnitrophota</taxon>
        <taxon>Candidatus Omnitrophus</taxon>
    </lineage>
</organism>
<dbReference type="PANTHER" id="PTHR33175">
    <property type="entry name" value="DNA-BINDING PROTEIN HU"/>
    <property type="match status" value="1"/>
</dbReference>
<keyword evidence="3 5" id="KW-0238">DNA-binding</keyword>
<evidence type="ECO:0000256" key="4">
    <source>
        <dbReference type="RuleBase" id="RU003939"/>
    </source>
</evidence>
<dbReference type="SMART" id="SM00411">
    <property type="entry name" value="BHL"/>
    <property type="match status" value="1"/>
</dbReference>
<sequence>MNKAEFIQSVQKAGQYVSKAEALKAYNAVVESISGRMAKGNPKERVIRIPELGTFQMKIRKARKGKNPQTGESIKIAAKKVVAFKSSKALSRSL</sequence>
<name>A0A0F0CJ15_9BACT</name>
<keyword evidence="6" id="KW-1185">Reference proteome</keyword>
<dbReference type="Gene3D" id="4.10.520.10">
    <property type="entry name" value="IHF-like DNA-binding proteins"/>
    <property type="match status" value="1"/>
</dbReference>
<dbReference type="EMBL" id="JYNY01000639">
    <property type="protein sequence ID" value="KJJ83192.1"/>
    <property type="molecule type" value="Genomic_DNA"/>
</dbReference>
<dbReference type="InterPro" id="IPR000119">
    <property type="entry name" value="Hist_DNA-bd"/>
</dbReference>
<dbReference type="GO" id="GO:0030261">
    <property type="term" value="P:chromosome condensation"/>
    <property type="evidence" value="ECO:0007669"/>
    <property type="project" value="UniProtKB-KW"/>
</dbReference>